<dbReference type="PANTHER" id="PTHR43393:SF3">
    <property type="entry name" value="LYSINE DECARBOXYLASE-LIKE PROTEIN"/>
    <property type="match status" value="1"/>
</dbReference>
<dbReference type="PANTHER" id="PTHR43393">
    <property type="entry name" value="CYTOKININ RIBOSIDE 5'-MONOPHOSPHATE PHOSPHORIBOHYDROLASE"/>
    <property type="match status" value="1"/>
</dbReference>
<evidence type="ECO:0008006" key="3">
    <source>
        <dbReference type="Google" id="ProtNLM"/>
    </source>
</evidence>
<evidence type="ECO:0000313" key="1">
    <source>
        <dbReference type="EMBL" id="GIJ04641.1"/>
    </source>
</evidence>
<dbReference type="NCBIfam" id="TIGR00725">
    <property type="entry name" value="TIGR00725 family protein"/>
    <property type="match status" value="1"/>
</dbReference>
<keyword evidence="2" id="KW-1185">Reference proteome</keyword>
<protein>
    <recommendedName>
        <fullName evidence="3">TIGR00725 family protein</fullName>
    </recommendedName>
</protein>
<dbReference type="Pfam" id="PF18306">
    <property type="entry name" value="LDcluster4"/>
    <property type="match status" value="1"/>
</dbReference>
<dbReference type="GO" id="GO:0005829">
    <property type="term" value="C:cytosol"/>
    <property type="evidence" value="ECO:0007669"/>
    <property type="project" value="TreeGrafter"/>
</dbReference>
<dbReference type="InterPro" id="IPR041164">
    <property type="entry name" value="LDcluster4"/>
</dbReference>
<evidence type="ECO:0000313" key="2">
    <source>
        <dbReference type="Proteomes" id="UP000652013"/>
    </source>
</evidence>
<dbReference type="Proteomes" id="UP000652013">
    <property type="component" value="Unassembled WGS sequence"/>
</dbReference>
<dbReference type="InterPro" id="IPR052341">
    <property type="entry name" value="LOG_family_nucleotidases"/>
</dbReference>
<reference evidence="1" key="1">
    <citation type="submission" date="2021-01" db="EMBL/GenBank/DDBJ databases">
        <title>Whole genome shotgun sequence of Spirilliplanes yamanashiensis NBRC 15828.</title>
        <authorList>
            <person name="Komaki H."/>
            <person name="Tamura T."/>
        </authorList>
    </citation>
    <scope>NUCLEOTIDE SEQUENCE</scope>
    <source>
        <strain evidence="1">NBRC 15828</strain>
    </source>
</reference>
<dbReference type="InterPro" id="IPR005268">
    <property type="entry name" value="CHP00725"/>
</dbReference>
<dbReference type="EMBL" id="BOOY01000029">
    <property type="protein sequence ID" value="GIJ04641.1"/>
    <property type="molecule type" value="Genomic_DNA"/>
</dbReference>
<dbReference type="SUPFAM" id="SSF102405">
    <property type="entry name" value="MCP/YpsA-like"/>
    <property type="match status" value="1"/>
</dbReference>
<dbReference type="RefSeq" id="WP_203939877.1">
    <property type="nucleotide sequence ID" value="NZ_BAAAGJ010000005.1"/>
</dbReference>
<organism evidence="1 2">
    <name type="scientific">Spirilliplanes yamanashiensis</name>
    <dbReference type="NCBI Taxonomy" id="42233"/>
    <lineage>
        <taxon>Bacteria</taxon>
        <taxon>Bacillati</taxon>
        <taxon>Actinomycetota</taxon>
        <taxon>Actinomycetes</taxon>
        <taxon>Micromonosporales</taxon>
        <taxon>Micromonosporaceae</taxon>
        <taxon>Spirilliplanes</taxon>
    </lineage>
</organism>
<gene>
    <name evidence="1" type="ORF">Sya03_39930</name>
</gene>
<accession>A0A8J3Y9S3</accession>
<dbReference type="AlphaFoldDB" id="A0A8J3Y9S3"/>
<name>A0A8J3Y9S3_9ACTN</name>
<proteinExistence type="predicted"/>
<dbReference type="Gene3D" id="3.40.50.450">
    <property type="match status" value="1"/>
</dbReference>
<sequence length="153" mass="14392">MTYVAVAGPGDAPPAVCAVAEEVGALLARRGAIVVCGGLGGVMAAACRGAAAHGGTTVGLLPGDTRAGANPHLTVALPTGLGQLRNGLVVAAADALIAVGGNWGTLSEVALAARAGKPVAAVGGWTVSGPDGPVDAAVTRCATAAEAVAAVLP</sequence>
<comment type="caution">
    <text evidence="1">The sequence shown here is derived from an EMBL/GenBank/DDBJ whole genome shotgun (WGS) entry which is preliminary data.</text>
</comment>